<name>A0A2L0EVK2_SORCE</name>
<dbReference type="InterPro" id="IPR009784">
    <property type="entry name" value="DUF1349"/>
</dbReference>
<accession>A0A2L0EVK2</accession>
<evidence type="ECO:0000313" key="3">
    <source>
        <dbReference type="Proteomes" id="UP000238348"/>
    </source>
</evidence>
<dbReference type="RefSeq" id="WP_199789726.1">
    <property type="nucleotide sequence ID" value="NZ_CP012673.1"/>
</dbReference>
<protein>
    <recommendedName>
        <fullName evidence="4">Regulation of enolase 1</fullName>
    </recommendedName>
</protein>
<dbReference type="PANTHER" id="PTHR35332">
    <property type="entry name" value="REGULATION OF ENOLASE PROTEIN 1"/>
    <property type="match status" value="1"/>
</dbReference>
<organism evidence="2 3">
    <name type="scientific">Sorangium cellulosum</name>
    <name type="common">Polyangium cellulosum</name>
    <dbReference type="NCBI Taxonomy" id="56"/>
    <lineage>
        <taxon>Bacteria</taxon>
        <taxon>Pseudomonadati</taxon>
        <taxon>Myxococcota</taxon>
        <taxon>Polyangia</taxon>
        <taxon>Polyangiales</taxon>
        <taxon>Polyangiaceae</taxon>
        <taxon>Sorangium</taxon>
    </lineage>
</organism>
<reference evidence="2 3" key="1">
    <citation type="submission" date="2015-09" db="EMBL/GenBank/DDBJ databases">
        <title>Sorangium comparison.</title>
        <authorList>
            <person name="Zaburannyi N."/>
            <person name="Bunk B."/>
            <person name="Overmann J."/>
            <person name="Mueller R."/>
        </authorList>
    </citation>
    <scope>NUCLEOTIDE SEQUENCE [LARGE SCALE GENOMIC DNA]</scope>
    <source>
        <strain evidence="2 3">So ce26</strain>
    </source>
</reference>
<evidence type="ECO:0008006" key="4">
    <source>
        <dbReference type="Google" id="ProtNLM"/>
    </source>
</evidence>
<dbReference type="PANTHER" id="PTHR35332:SF2">
    <property type="entry name" value="REGULATION OF ENOLASE PROTEIN 1"/>
    <property type="match status" value="1"/>
</dbReference>
<dbReference type="EMBL" id="CP012673">
    <property type="protein sequence ID" value="AUX43323.1"/>
    <property type="molecule type" value="Genomic_DNA"/>
</dbReference>
<gene>
    <name evidence="2" type="ORF">SOCE26_047710</name>
</gene>
<evidence type="ECO:0000256" key="1">
    <source>
        <dbReference type="SAM" id="MobiDB-lite"/>
    </source>
</evidence>
<feature type="region of interest" description="Disordered" evidence="1">
    <location>
        <begin position="198"/>
        <end position="218"/>
    </location>
</feature>
<dbReference type="SUPFAM" id="SSF49899">
    <property type="entry name" value="Concanavalin A-like lectins/glucanases"/>
    <property type="match status" value="1"/>
</dbReference>
<proteinExistence type="predicted"/>
<dbReference type="InterPro" id="IPR013320">
    <property type="entry name" value="ConA-like_dom_sf"/>
</dbReference>
<dbReference type="Proteomes" id="UP000238348">
    <property type="component" value="Chromosome"/>
</dbReference>
<dbReference type="AlphaFoldDB" id="A0A2L0EVK2"/>
<sequence length="242" mass="25751">MSELVHLAPLPTPLHWEVPPRSWSAAKASSLTVTTGAKTDLFLDPEGATAALNAPRLLGTPQGDFLASARVTVGFSAPYDAGVLLLWAHERAWAKLCFELSPEGEPTVVAVVTRGLSNDRHVFTVDGDHAWLRVSRLGRVCAFHASTDGSTWHLVRCFSLGSATELAVGFSAQSPIGDGCTAIFDDIRFTPRRVGDLRSGDAASDLPPRRHGAPQDEDTLAEGVLARASQIPPLTGITLPLT</sequence>
<dbReference type="Gene3D" id="2.60.120.200">
    <property type="match status" value="1"/>
</dbReference>
<dbReference type="Pfam" id="PF07081">
    <property type="entry name" value="DUF1349"/>
    <property type="match status" value="1"/>
</dbReference>
<evidence type="ECO:0000313" key="2">
    <source>
        <dbReference type="EMBL" id="AUX43323.1"/>
    </source>
</evidence>